<keyword evidence="2 5" id="KW-0808">Transferase</keyword>
<dbReference type="AlphaFoldDB" id="A0A2W2CXU3"/>
<sequence length="180" mass="18840">MAVRAVPERIRWAVETLAVTACDRLLEIGCGGGAAVGLVCRSLSTGVVTAIDRSATMAARAEQRNAAHIRAGRAIIRTATFRAADLFAAGLDTARYDKIFAINVNLFWTGPADHELALAARLLAPGGGLYLCYDPPGNRADEIVQKVTATLTGAGFGVQVERSAGAVAVIGRPYDETPST</sequence>
<dbReference type="InterPro" id="IPR029063">
    <property type="entry name" value="SAM-dependent_MTases_sf"/>
</dbReference>
<reference evidence="5 6" key="1">
    <citation type="submission" date="2018-01" db="EMBL/GenBank/DDBJ databases">
        <title>Draft genome sequence of Salinispora sp. 13K206.</title>
        <authorList>
            <person name="Sahin N."/>
            <person name="Saygin H."/>
            <person name="Ay H."/>
        </authorList>
    </citation>
    <scope>NUCLEOTIDE SEQUENCE [LARGE SCALE GENOMIC DNA]</scope>
    <source>
        <strain evidence="5 6">13K206</strain>
    </source>
</reference>
<dbReference type="OrthoDB" id="4571118at2"/>
<name>A0A2W2CXU3_9ACTN</name>
<feature type="domain" description="Methyltransferase" evidence="4">
    <location>
        <begin position="26"/>
        <end position="127"/>
    </location>
</feature>
<keyword evidence="3" id="KW-0949">S-adenosyl-L-methionine</keyword>
<dbReference type="GO" id="GO:0008168">
    <property type="term" value="F:methyltransferase activity"/>
    <property type="evidence" value="ECO:0007669"/>
    <property type="project" value="UniProtKB-KW"/>
</dbReference>
<dbReference type="PANTHER" id="PTHR43464:SF19">
    <property type="entry name" value="UBIQUINONE BIOSYNTHESIS O-METHYLTRANSFERASE, MITOCHONDRIAL"/>
    <property type="match status" value="1"/>
</dbReference>
<dbReference type="CDD" id="cd02440">
    <property type="entry name" value="AdoMet_MTases"/>
    <property type="match status" value="1"/>
</dbReference>
<organism evidence="5 6">
    <name type="scientific">Micromonospora deserti</name>
    <dbReference type="NCBI Taxonomy" id="2070366"/>
    <lineage>
        <taxon>Bacteria</taxon>
        <taxon>Bacillati</taxon>
        <taxon>Actinomycetota</taxon>
        <taxon>Actinomycetes</taxon>
        <taxon>Micromonosporales</taxon>
        <taxon>Micromonosporaceae</taxon>
        <taxon>Micromonospora</taxon>
    </lineage>
</organism>
<dbReference type="InterPro" id="IPR041698">
    <property type="entry name" value="Methyltransf_25"/>
</dbReference>
<dbReference type="PANTHER" id="PTHR43464">
    <property type="entry name" value="METHYLTRANSFERASE"/>
    <property type="match status" value="1"/>
</dbReference>
<accession>A0A2W2CXU3</accession>
<proteinExistence type="predicted"/>
<keyword evidence="1 5" id="KW-0489">Methyltransferase</keyword>
<dbReference type="Pfam" id="PF13649">
    <property type="entry name" value="Methyltransf_25"/>
    <property type="match status" value="1"/>
</dbReference>
<dbReference type="GO" id="GO:0032259">
    <property type="term" value="P:methylation"/>
    <property type="evidence" value="ECO:0007669"/>
    <property type="project" value="UniProtKB-KW"/>
</dbReference>
<keyword evidence="6" id="KW-1185">Reference proteome</keyword>
<evidence type="ECO:0000256" key="2">
    <source>
        <dbReference type="ARBA" id="ARBA00022679"/>
    </source>
</evidence>
<evidence type="ECO:0000313" key="5">
    <source>
        <dbReference type="EMBL" id="PZG02701.1"/>
    </source>
</evidence>
<dbReference type="Gene3D" id="3.40.50.150">
    <property type="entry name" value="Vaccinia Virus protein VP39"/>
    <property type="match status" value="1"/>
</dbReference>
<evidence type="ECO:0000256" key="1">
    <source>
        <dbReference type="ARBA" id="ARBA00022603"/>
    </source>
</evidence>
<comment type="caution">
    <text evidence="5">The sequence shown here is derived from an EMBL/GenBank/DDBJ whole genome shotgun (WGS) entry which is preliminary data.</text>
</comment>
<gene>
    <name evidence="5" type="ORF">C1I99_01540</name>
</gene>
<evidence type="ECO:0000259" key="4">
    <source>
        <dbReference type="Pfam" id="PF13649"/>
    </source>
</evidence>
<protein>
    <submittedName>
        <fullName evidence="5">Class I SAM-dependent methyltransferase</fullName>
    </submittedName>
</protein>
<dbReference type="SUPFAM" id="SSF53335">
    <property type="entry name" value="S-adenosyl-L-methionine-dependent methyltransferases"/>
    <property type="match status" value="1"/>
</dbReference>
<dbReference type="RefSeq" id="WP_111132340.1">
    <property type="nucleotide sequence ID" value="NZ_POUB01000005.1"/>
</dbReference>
<dbReference type="EMBL" id="POUB01000005">
    <property type="protein sequence ID" value="PZG02701.1"/>
    <property type="molecule type" value="Genomic_DNA"/>
</dbReference>
<dbReference type="Proteomes" id="UP000248749">
    <property type="component" value="Unassembled WGS sequence"/>
</dbReference>
<evidence type="ECO:0000313" key="6">
    <source>
        <dbReference type="Proteomes" id="UP000248749"/>
    </source>
</evidence>
<evidence type="ECO:0000256" key="3">
    <source>
        <dbReference type="ARBA" id="ARBA00022691"/>
    </source>
</evidence>